<accession>A0A060T2H5</accession>
<dbReference type="EMBL" id="HG937693">
    <property type="protein sequence ID" value="CDP34999.1"/>
    <property type="molecule type" value="Genomic_DNA"/>
</dbReference>
<feature type="domain" description="Histidine kinase/HSP90-like ATPase" evidence="8">
    <location>
        <begin position="293"/>
        <end position="444"/>
    </location>
</feature>
<keyword evidence="4 7" id="KW-0418">Kinase</keyword>
<dbReference type="Pfam" id="PF10436">
    <property type="entry name" value="BCDHK_Adom3"/>
    <property type="match status" value="1"/>
</dbReference>
<keyword evidence="2 7" id="KW-0808">Transferase</keyword>
<dbReference type="SUPFAM" id="SSF69012">
    <property type="entry name" value="alpha-ketoacid dehydrogenase kinase, N-terminal domain"/>
    <property type="match status" value="1"/>
</dbReference>
<evidence type="ECO:0000256" key="2">
    <source>
        <dbReference type="ARBA" id="ARBA00022679"/>
    </source>
</evidence>
<name>A0A060T2H5_BLAAD</name>
<evidence type="ECO:0000313" key="10">
    <source>
        <dbReference type="EMBL" id="CDP34999.1"/>
    </source>
</evidence>
<evidence type="ECO:0000259" key="8">
    <source>
        <dbReference type="Pfam" id="PF02518"/>
    </source>
</evidence>
<dbReference type="EC" id="2.7.11.-" evidence="7"/>
<dbReference type="InterPro" id="IPR036890">
    <property type="entry name" value="HATPase_C_sf"/>
</dbReference>
<dbReference type="Gene3D" id="3.30.565.10">
    <property type="entry name" value="Histidine kinase-like ATPase, C-terminal domain"/>
    <property type="match status" value="1"/>
</dbReference>
<dbReference type="AlphaFoldDB" id="A0A060T2H5"/>
<dbReference type="PANTHER" id="PTHR11947">
    <property type="entry name" value="PYRUVATE DEHYDROGENASE KINASE"/>
    <property type="match status" value="1"/>
</dbReference>
<dbReference type="GO" id="GO:0004740">
    <property type="term" value="F:pyruvate dehydrogenase (acetyl-transferring) kinase activity"/>
    <property type="evidence" value="ECO:0007669"/>
    <property type="project" value="TreeGrafter"/>
</dbReference>
<proteinExistence type="inferred from homology"/>
<dbReference type="InterPro" id="IPR039028">
    <property type="entry name" value="BCKD/PDK"/>
</dbReference>
<keyword evidence="3 7" id="KW-0547">Nucleotide-binding</keyword>
<dbReference type="InterPro" id="IPR018955">
    <property type="entry name" value="BCDHK/PDK_N"/>
</dbReference>
<reference evidence="10" key="2">
    <citation type="submission" date="2014-06" db="EMBL/GenBank/DDBJ databases">
        <title>The complete genome of Blastobotrys (Arxula) adeninivorans LS3 - a yeast of biotechnological interest.</title>
        <authorList>
            <person name="Kunze G."/>
            <person name="Gaillardin C."/>
            <person name="Czernicka M."/>
            <person name="Durrens P."/>
            <person name="Martin T."/>
            <person name="Boer E."/>
            <person name="Gabaldon T."/>
            <person name="Cruz J."/>
            <person name="Talla E."/>
            <person name="Marck C."/>
            <person name="Goffeau A."/>
            <person name="Barbe V."/>
            <person name="Baret P."/>
            <person name="Baronian K."/>
            <person name="Beier S."/>
            <person name="Bleykasten C."/>
            <person name="Bode R."/>
            <person name="Casaregola S."/>
            <person name="Despons L."/>
            <person name="Fairhead C."/>
            <person name="Giersberg M."/>
            <person name="Gierski P."/>
            <person name="Hahnel U."/>
            <person name="Hartmann A."/>
            <person name="Jankowska D."/>
            <person name="Jubin C."/>
            <person name="Jung P."/>
            <person name="Lafontaine I."/>
            <person name="Leh-Louis V."/>
            <person name="Lemaire M."/>
            <person name="Marcet-Houben M."/>
            <person name="Mascher M."/>
            <person name="Morel G."/>
            <person name="Richard G.-F."/>
            <person name="Riechen J."/>
            <person name="Sacerdot C."/>
            <person name="Sarkar A."/>
            <person name="Savel G."/>
            <person name="Schacherer J."/>
            <person name="Sherman D."/>
            <person name="Straub M.-L."/>
            <person name="Stein N."/>
            <person name="Thierry A."/>
            <person name="Trautwein-Schult A."/>
            <person name="Westhof E."/>
            <person name="Worch S."/>
            <person name="Dujon B."/>
            <person name="Souciet J.-L."/>
            <person name="Wincker P."/>
            <person name="Scholz U."/>
            <person name="Neuveglise N."/>
        </authorList>
    </citation>
    <scope>NUCLEOTIDE SEQUENCE</scope>
    <source>
        <strain evidence="10">LS3</strain>
    </source>
</reference>
<evidence type="ECO:0000256" key="3">
    <source>
        <dbReference type="ARBA" id="ARBA00022741"/>
    </source>
</evidence>
<evidence type="ECO:0000256" key="5">
    <source>
        <dbReference type="ARBA" id="ARBA00022840"/>
    </source>
</evidence>
<dbReference type="PhylomeDB" id="A0A060T2H5"/>
<organism evidence="10">
    <name type="scientific">Blastobotrys adeninivorans</name>
    <name type="common">Yeast</name>
    <name type="synonym">Arxula adeninivorans</name>
    <dbReference type="NCBI Taxonomy" id="409370"/>
    <lineage>
        <taxon>Eukaryota</taxon>
        <taxon>Fungi</taxon>
        <taxon>Dikarya</taxon>
        <taxon>Ascomycota</taxon>
        <taxon>Saccharomycotina</taxon>
        <taxon>Dipodascomycetes</taxon>
        <taxon>Dipodascales</taxon>
        <taxon>Trichomonascaceae</taxon>
        <taxon>Blastobotrys</taxon>
    </lineage>
</organism>
<reference evidence="10" key="1">
    <citation type="submission" date="2014-02" db="EMBL/GenBank/DDBJ databases">
        <authorList>
            <person name="Genoscope - CEA"/>
        </authorList>
    </citation>
    <scope>NUCLEOTIDE SEQUENCE</scope>
    <source>
        <strain evidence="10">LS3</strain>
    </source>
</reference>
<dbReference type="Gene3D" id="1.20.140.20">
    <property type="entry name" value="Alpha-ketoacid/pyruvate dehydrogenase kinase, N-terminal domain"/>
    <property type="match status" value="1"/>
</dbReference>
<dbReference type="InterPro" id="IPR036784">
    <property type="entry name" value="AK/P_DHK_N_sf"/>
</dbReference>
<dbReference type="PANTHER" id="PTHR11947:SF25">
    <property type="entry name" value="[PYRUVATE DEHYDROGENASE (ACETYL-TRANSFERRING)] KINASE 2, MITOCHONDRIAL"/>
    <property type="match status" value="1"/>
</dbReference>
<dbReference type="InterPro" id="IPR003594">
    <property type="entry name" value="HATPase_dom"/>
</dbReference>
<evidence type="ECO:0000259" key="9">
    <source>
        <dbReference type="Pfam" id="PF10436"/>
    </source>
</evidence>
<evidence type="ECO:0000256" key="7">
    <source>
        <dbReference type="RuleBase" id="RU366032"/>
    </source>
</evidence>
<feature type="domain" description="Branched-chain alpha-ketoacid dehydrogenase kinase/Pyruvate dehydrogenase kinase N-terminal" evidence="9">
    <location>
        <begin position="82"/>
        <end position="244"/>
    </location>
</feature>
<dbReference type="Pfam" id="PF02518">
    <property type="entry name" value="HATPase_c"/>
    <property type="match status" value="1"/>
</dbReference>
<protein>
    <recommendedName>
        <fullName evidence="7">Protein-serine/threonine kinase</fullName>
        <ecNumber evidence="7">2.7.11.-</ecNumber>
    </recommendedName>
</protein>
<comment type="subcellular location">
    <subcellularLocation>
        <location evidence="7">Mitochondrion matrix</location>
    </subcellularLocation>
</comment>
<dbReference type="GO" id="GO:0010906">
    <property type="term" value="P:regulation of glucose metabolic process"/>
    <property type="evidence" value="ECO:0007669"/>
    <property type="project" value="TreeGrafter"/>
</dbReference>
<evidence type="ECO:0000256" key="1">
    <source>
        <dbReference type="ARBA" id="ARBA00006155"/>
    </source>
</evidence>
<dbReference type="GO" id="GO:0005524">
    <property type="term" value="F:ATP binding"/>
    <property type="evidence" value="ECO:0007669"/>
    <property type="project" value="UniProtKB-UniRule"/>
</dbReference>
<comment type="similarity">
    <text evidence="1 7">Belongs to the PDK/BCKDK protein kinase family.</text>
</comment>
<sequence>MRNSIQCSLRRKRYSYHAISSRCLHSSSMLRDHSARLAMLETGVDIEPGLYTYPPNSPIVNARHFYQNTVLMDHWIKKEPRPVSLRQLAFFGRKLNEQKLISSANFCRVELPVRIAHRIREMQVMPFSVVSNQHLCEVYEAYYRAFDLFRKFPAIKTLEDNDRFCDLLDILLNEHLSIIPKLVIGVIECSEAGFYDSDKLDEFVAKSLKSRISRRVIAEQHLSLTRAFRQGYRTADDPNYVGEVFLQCSARETVEEGAMAARQAIQKRYPDDKMPQVIIEGANVDIKFPYIKSHLDYIVGEIMRNSFEATIEQHRANGSPSDGPPPIVVSVSNTNQNILFRVSDQGGGVPTDLLPHIWSFAKGPRSHRRMRSFQQVPKFKGIAQEASGTTNTVAPSSLGALAARDSGIKLGMGLPLSRIYAEYWDGTLELQSLEGYGCDVFLRLSRLGNQHERLELDRV</sequence>
<evidence type="ECO:0000256" key="6">
    <source>
        <dbReference type="ARBA" id="ARBA00023128"/>
    </source>
</evidence>
<dbReference type="GO" id="GO:0005759">
    <property type="term" value="C:mitochondrial matrix"/>
    <property type="evidence" value="ECO:0007669"/>
    <property type="project" value="UniProtKB-SubCell"/>
</dbReference>
<keyword evidence="6 7" id="KW-0496">Mitochondrion</keyword>
<keyword evidence="5 7" id="KW-0067">ATP-binding</keyword>
<evidence type="ECO:0000256" key="4">
    <source>
        <dbReference type="ARBA" id="ARBA00022777"/>
    </source>
</evidence>
<dbReference type="SUPFAM" id="SSF55874">
    <property type="entry name" value="ATPase domain of HSP90 chaperone/DNA topoisomerase II/histidine kinase"/>
    <property type="match status" value="1"/>
</dbReference>
<gene>
    <name evidence="10" type="ORF">GNLVRS02_ARAD1C25344g</name>
</gene>